<dbReference type="EC" id="3.5.1.9" evidence="4"/>
<organism evidence="12 13">
    <name type="scientific">Paenibacillus contaminans</name>
    <dbReference type="NCBI Taxonomy" id="450362"/>
    <lineage>
        <taxon>Bacteria</taxon>
        <taxon>Bacillati</taxon>
        <taxon>Bacillota</taxon>
        <taxon>Bacilli</taxon>
        <taxon>Bacillales</taxon>
        <taxon>Paenibacillaceae</taxon>
        <taxon>Paenibacillus</taxon>
    </lineage>
</organism>
<comment type="subunit">
    <text evidence="3">Homodimer.</text>
</comment>
<comment type="pathway">
    <text evidence="11">Amino-acid degradation; L-tryptophan degradation via kynurenine pathway; L-kynurenine from L-tryptophan: step 2/2.</text>
</comment>
<dbReference type="Gene3D" id="3.50.30.50">
    <property type="entry name" value="Putative cyclase"/>
    <property type="match status" value="1"/>
</dbReference>
<protein>
    <recommendedName>
        <fullName evidence="5">Kynurenine formamidase</fullName>
        <ecNumber evidence="4">3.5.1.9</ecNumber>
    </recommendedName>
</protein>
<evidence type="ECO:0000256" key="8">
    <source>
        <dbReference type="ARBA" id="ARBA00022833"/>
    </source>
</evidence>
<keyword evidence="8" id="KW-0862">Zinc</keyword>
<dbReference type="Proteomes" id="UP000250369">
    <property type="component" value="Unassembled WGS sequence"/>
</dbReference>
<dbReference type="InterPro" id="IPR037175">
    <property type="entry name" value="KFase_sf"/>
</dbReference>
<comment type="function">
    <text evidence="2">Catalyzes the hydrolysis of N-formyl-L-kynurenine to L-kynurenine, the second step in the kynurenine pathway of tryptophan degradation.</text>
</comment>
<accession>A0A329MH90</accession>
<sequence length="207" mass="23091">MFKIYDISMTIHEGMQVYKNKEEKKPKIINRQNFSNAKAYETDLKMDAHTGTHLDAPLHMLDGGDTIETIPLESLVGTARVLDFTGVEESIGKADLEPYGIQPGEWLLFKTRNSFSEEFDYKFVFLNEEGAQYLKERGIKGVGTDGLGIERDQPTYGTHKTLMNAGILIVEGLRLKDVNAGTYFMVIAPLKLTGIEAAPARAFLLGQ</sequence>
<evidence type="ECO:0000256" key="10">
    <source>
        <dbReference type="ARBA" id="ARBA00048496"/>
    </source>
</evidence>
<dbReference type="RefSeq" id="WP_113033022.1">
    <property type="nucleotide sequence ID" value="NZ_QMFB01000013.1"/>
</dbReference>
<dbReference type="OrthoDB" id="9796085at2"/>
<evidence type="ECO:0000256" key="7">
    <source>
        <dbReference type="ARBA" id="ARBA00022801"/>
    </source>
</evidence>
<dbReference type="Pfam" id="PF04199">
    <property type="entry name" value="Cyclase"/>
    <property type="match status" value="1"/>
</dbReference>
<gene>
    <name evidence="12" type="ORF">DQG23_21955</name>
</gene>
<dbReference type="GO" id="GO:0004061">
    <property type="term" value="F:arylformamidase activity"/>
    <property type="evidence" value="ECO:0007669"/>
    <property type="project" value="UniProtKB-EC"/>
</dbReference>
<evidence type="ECO:0000256" key="9">
    <source>
        <dbReference type="ARBA" id="ARBA00023079"/>
    </source>
</evidence>
<dbReference type="GO" id="GO:0019441">
    <property type="term" value="P:L-tryptophan catabolic process to kynurenine"/>
    <property type="evidence" value="ECO:0007669"/>
    <property type="project" value="InterPro"/>
</dbReference>
<proteinExistence type="predicted"/>
<dbReference type="GO" id="GO:0046872">
    <property type="term" value="F:metal ion binding"/>
    <property type="evidence" value="ECO:0007669"/>
    <property type="project" value="UniProtKB-KW"/>
</dbReference>
<evidence type="ECO:0000256" key="6">
    <source>
        <dbReference type="ARBA" id="ARBA00022723"/>
    </source>
</evidence>
<evidence type="ECO:0000313" key="12">
    <source>
        <dbReference type="EMBL" id="RAV19204.1"/>
    </source>
</evidence>
<dbReference type="InterPro" id="IPR007325">
    <property type="entry name" value="KFase/CYL"/>
</dbReference>
<evidence type="ECO:0000256" key="1">
    <source>
        <dbReference type="ARBA" id="ARBA00001947"/>
    </source>
</evidence>
<comment type="catalytic activity">
    <reaction evidence="10">
        <text>N-formyl-L-kynurenine + H2O = L-kynurenine + formate + H(+)</text>
        <dbReference type="Rhea" id="RHEA:13009"/>
        <dbReference type="ChEBI" id="CHEBI:15377"/>
        <dbReference type="ChEBI" id="CHEBI:15378"/>
        <dbReference type="ChEBI" id="CHEBI:15740"/>
        <dbReference type="ChEBI" id="CHEBI:57959"/>
        <dbReference type="ChEBI" id="CHEBI:58629"/>
        <dbReference type="EC" id="3.5.1.9"/>
    </reaction>
</comment>
<evidence type="ECO:0000256" key="4">
    <source>
        <dbReference type="ARBA" id="ARBA00012930"/>
    </source>
</evidence>
<evidence type="ECO:0000256" key="3">
    <source>
        <dbReference type="ARBA" id="ARBA00011738"/>
    </source>
</evidence>
<evidence type="ECO:0000256" key="11">
    <source>
        <dbReference type="ARBA" id="ARBA00060547"/>
    </source>
</evidence>
<dbReference type="AlphaFoldDB" id="A0A329MH90"/>
<evidence type="ECO:0000313" key="13">
    <source>
        <dbReference type="Proteomes" id="UP000250369"/>
    </source>
</evidence>
<dbReference type="FunFam" id="3.50.30.50:FF:000001">
    <property type="entry name" value="Kynurenine formamidase"/>
    <property type="match status" value="1"/>
</dbReference>
<evidence type="ECO:0000256" key="5">
    <source>
        <dbReference type="ARBA" id="ARBA00014889"/>
    </source>
</evidence>
<keyword evidence="7" id="KW-0378">Hydrolase</keyword>
<dbReference type="SUPFAM" id="SSF102198">
    <property type="entry name" value="Putative cyclase"/>
    <property type="match status" value="1"/>
</dbReference>
<evidence type="ECO:0000256" key="2">
    <source>
        <dbReference type="ARBA" id="ARBA00002204"/>
    </source>
</evidence>
<keyword evidence="9" id="KW-0823">Tryptophan catabolism</keyword>
<name>A0A329MH90_9BACL</name>
<dbReference type="PANTHER" id="PTHR31118">
    <property type="entry name" value="CYCLASE-LIKE PROTEIN 2"/>
    <property type="match status" value="1"/>
</dbReference>
<comment type="cofactor">
    <cofactor evidence="1">
        <name>Zn(2+)</name>
        <dbReference type="ChEBI" id="CHEBI:29105"/>
    </cofactor>
</comment>
<keyword evidence="6" id="KW-0479">Metal-binding</keyword>
<dbReference type="EMBL" id="QMFB01000013">
    <property type="protein sequence ID" value="RAV19204.1"/>
    <property type="molecule type" value="Genomic_DNA"/>
</dbReference>
<reference evidence="12 13" key="1">
    <citation type="journal article" date="2009" name="Int. J. Syst. Evol. Microbiol.">
        <title>Paenibacillus contaminans sp. nov., isolated from a contaminated laboratory plate.</title>
        <authorList>
            <person name="Chou J.H."/>
            <person name="Lee J.H."/>
            <person name="Lin M.C."/>
            <person name="Chang P.S."/>
            <person name="Arun A.B."/>
            <person name="Young C.C."/>
            <person name="Chen W.M."/>
        </authorList>
    </citation>
    <scope>NUCLEOTIDE SEQUENCE [LARGE SCALE GENOMIC DNA]</scope>
    <source>
        <strain evidence="12 13">CKOBP-6</strain>
    </source>
</reference>
<dbReference type="PANTHER" id="PTHR31118:SF12">
    <property type="entry name" value="CYCLASE-LIKE PROTEIN 2"/>
    <property type="match status" value="1"/>
</dbReference>
<keyword evidence="13" id="KW-1185">Reference proteome</keyword>
<comment type="caution">
    <text evidence="12">The sequence shown here is derived from an EMBL/GenBank/DDBJ whole genome shotgun (WGS) entry which is preliminary data.</text>
</comment>